<organism evidence="2 3">
    <name type="scientific">Cereibacter sphaeroides</name>
    <name type="common">Rhodobacter sphaeroides</name>
    <dbReference type="NCBI Taxonomy" id="1063"/>
    <lineage>
        <taxon>Bacteria</taxon>
        <taxon>Pseudomonadati</taxon>
        <taxon>Pseudomonadota</taxon>
        <taxon>Alphaproteobacteria</taxon>
        <taxon>Rhodobacterales</taxon>
        <taxon>Paracoccaceae</taxon>
        <taxon>Cereibacter</taxon>
    </lineage>
</organism>
<dbReference type="InterPro" id="IPR012334">
    <property type="entry name" value="Pectin_lyas_fold"/>
</dbReference>
<dbReference type="Proteomes" id="UP000248975">
    <property type="component" value="Unassembled WGS sequence"/>
</dbReference>
<dbReference type="InterPro" id="IPR011050">
    <property type="entry name" value="Pectin_lyase_fold/virulence"/>
</dbReference>
<dbReference type="InterPro" id="IPR024535">
    <property type="entry name" value="RHGA/B-epi-like_pectate_lyase"/>
</dbReference>
<accession>A0A2W5UTK3</accession>
<dbReference type="AlphaFoldDB" id="A0A2W5UTK3"/>
<proteinExistence type="predicted"/>
<protein>
    <recommendedName>
        <fullName evidence="1">Rhamnogalacturonase A/B/Epimerase-like pectate lyase domain-containing protein</fullName>
    </recommendedName>
</protein>
<reference evidence="2 3" key="1">
    <citation type="submission" date="2017-08" db="EMBL/GenBank/DDBJ databases">
        <title>Infants hospitalized years apart are colonized by the same room-sourced microbial strains.</title>
        <authorList>
            <person name="Brooks B."/>
            <person name="Olm M.R."/>
            <person name="Firek B.A."/>
            <person name="Baker R."/>
            <person name="Thomas B.C."/>
            <person name="Morowitz M.J."/>
            <person name="Banfield J.F."/>
        </authorList>
    </citation>
    <scope>NUCLEOTIDE SEQUENCE [LARGE SCALE GENOMIC DNA]</scope>
    <source>
        <strain evidence="2">S2_003_000_R2_11</strain>
    </source>
</reference>
<gene>
    <name evidence="2" type="ORF">DI533_08540</name>
</gene>
<evidence type="ECO:0000259" key="1">
    <source>
        <dbReference type="Pfam" id="PF12708"/>
    </source>
</evidence>
<dbReference type="Pfam" id="PF12708">
    <property type="entry name" value="Pect-lyase_RHGA_epim"/>
    <property type="match status" value="1"/>
</dbReference>
<sequence>MNKAITDGLVLMPPPFSAGLNLWSRENGTSGAGSYAGQANAAYVPADQDFGGCLELQKTATLQKLRCFQQIPVQPGMYLRVTARVKAISGNLPTVRIAGYAATSAGGNVATAQQTGPEVTLTSYGSVVTVSAIVGSGNRPGNNMVWGTAPVYGHFGLDLTGPVGGVVRIDDIMIEDVTDVFYRKMMDWVDVRDYGAIGDGVTDDAAAFEAADAAAGARSVLVSTGTYYLGSNVTFENRVRFEGTVVMPANARLACTRDYNLDTYASAFGSELAGFKKALQALFFFTDHVTLDLSGRRIDLNEPIDVAAIAGVSTYAQRRVISRGQLNLVAGGAWATDTATSVATYSVAQPQRLTGVANVANIPVGARVIGTGVGREVYVRSKNVGAGTLDLSQPLWAAAGTRTYTFERYKYALDFSSFASLSKFEIVDVEFQCNGVGSAVMLPSAGMTFRIADCVVNRPKDRGVTSTGEGCQGMFVDGCQFLSNEQSARSQDRTTVCVNVNANDAKLRDNRVVRFAHFAIMAGAGHMFIGNHFFHGDDETAGVRRAGVVFTQPNVKSLLTGNYIDNCFIEWSNEHDPEPDFNSEYSFGGMVVTGNIFMASDVASWFRWFVITPRGPGHYVQGLNISNNAFRTVNATIDRIEAVDTSFATLDLARMRNVMFEANTFNGITQQTMSPVVIKHSQTTPADTWVVDGSAYLPFLGRARTVPAITAEGAITTQAAAVRSDMPYVQVNQGAQGGQVHLRWPVAVKGSVQVTVRCDSSA</sequence>
<name>A0A2W5UTK3_CERSP</name>
<dbReference type="Gene3D" id="2.160.20.10">
    <property type="entry name" value="Single-stranded right-handed beta-helix, Pectin lyase-like"/>
    <property type="match status" value="1"/>
</dbReference>
<comment type="caution">
    <text evidence="2">The sequence shown here is derived from an EMBL/GenBank/DDBJ whole genome shotgun (WGS) entry which is preliminary data.</text>
</comment>
<evidence type="ECO:0000313" key="3">
    <source>
        <dbReference type="Proteomes" id="UP000248975"/>
    </source>
</evidence>
<dbReference type="EMBL" id="QFQS01000001">
    <property type="protein sequence ID" value="PZR01091.1"/>
    <property type="molecule type" value="Genomic_DNA"/>
</dbReference>
<evidence type="ECO:0000313" key="2">
    <source>
        <dbReference type="EMBL" id="PZR01091.1"/>
    </source>
</evidence>
<feature type="domain" description="Rhamnogalacturonase A/B/Epimerase-like pectate lyase" evidence="1">
    <location>
        <begin position="188"/>
        <end position="267"/>
    </location>
</feature>
<dbReference type="SUPFAM" id="SSF51126">
    <property type="entry name" value="Pectin lyase-like"/>
    <property type="match status" value="1"/>
</dbReference>